<evidence type="ECO:0000313" key="10">
    <source>
        <dbReference type="Proteomes" id="UP000256485"/>
    </source>
</evidence>
<keyword evidence="4 7" id="KW-0812">Transmembrane</keyword>
<organism evidence="9 10">
    <name type="scientific">Thermasporomyces composti</name>
    <dbReference type="NCBI Taxonomy" id="696763"/>
    <lineage>
        <taxon>Bacteria</taxon>
        <taxon>Bacillati</taxon>
        <taxon>Actinomycetota</taxon>
        <taxon>Actinomycetes</taxon>
        <taxon>Propionibacteriales</taxon>
        <taxon>Nocardioidaceae</taxon>
        <taxon>Thermasporomyces</taxon>
    </lineage>
</organism>
<keyword evidence="10" id="KW-1185">Reference proteome</keyword>
<dbReference type="OrthoDB" id="8906042at2"/>
<evidence type="ECO:0000256" key="1">
    <source>
        <dbReference type="ARBA" id="ARBA00004651"/>
    </source>
</evidence>
<evidence type="ECO:0000256" key="2">
    <source>
        <dbReference type="ARBA" id="ARBA00022448"/>
    </source>
</evidence>
<keyword evidence="2 7" id="KW-0813">Transport</keyword>
<evidence type="ECO:0000256" key="6">
    <source>
        <dbReference type="ARBA" id="ARBA00023136"/>
    </source>
</evidence>
<feature type="transmembrane region" description="Helical" evidence="7">
    <location>
        <begin position="211"/>
        <end position="236"/>
    </location>
</feature>
<evidence type="ECO:0000256" key="3">
    <source>
        <dbReference type="ARBA" id="ARBA00022475"/>
    </source>
</evidence>
<dbReference type="GO" id="GO:0005886">
    <property type="term" value="C:plasma membrane"/>
    <property type="evidence" value="ECO:0007669"/>
    <property type="project" value="UniProtKB-SubCell"/>
</dbReference>
<name>A0A3D9V9V1_THECX</name>
<keyword evidence="5 7" id="KW-1133">Transmembrane helix</keyword>
<feature type="domain" description="ABC transmembrane type-1" evidence="8">
    <location>
        <begin position="90"/>
        <end position="279"/>
    </location>
</feature>
<feature type="transmembrane region" description="Helical" evidence="7">
    <location>
        <begin position="256"/>
        <end position="279"/>
    </location>
</feature>
<keyword evidence="3" id="KW-1003">Cell membrane</keyword>
<dbReference type="AlphaFoldDB" id="A0A3D9V9V1"/>
<dbReference type="InterPro" id="IPR000515">
    <property type="entry name" value="MetI-like"/>
</dbReference>
<dbReference type="SUPFAM" id="SSF161098">
    <property type="entry name" value="MetI-like"/>
    <property type="match status" value="1"/>
</dbReference>
<accession>A0A3D9V9V1</accession>
<dbReference type="Gene3D" id="1.10.3720.10">
    <property type="entry name" value="MetI-like"/>
    <property type="match status" value="1"/>
</dbReference>
<evidence type="ECO:0000256" key="5">
    <source>
        <dbReference type="ARBA" id="ARBA00022989"/>
    </source>
</evidence>
<dbReference type="PANTHER" id="PTHR43386">
    <property type="entry name" value="OLIGOPEPTIDE TRANSPORT SYSTEM PERMEASE PROTEIN APPC"/>
    <property type="match status" value="1"/>
</dbReference>
<comment type="caution">
    <text evidence="9">The sequence shown here is derived from an EMBL/GenBank/DDBJ whole genome shotgun (WGS) entry which is preliminary data.</text>
</comment>
<dbReference type="InterPro" id="IPR035906">
    <property type="entry name" value="MetI-like_sf"/>
</dbReference>
<feature type="transmembrane region" description="Helical" evidence="7">
    <location>
        <begin position="92"/>
        <end position="117"/>
    </location>
</feature>
<dbReference type="Pfam" id="PF00528">
    <property type="entry name" value="BPD_transp_1"/>
    <property type="match status" value="1"/>
</dbReference>
<dbReference type="PANTHER" id="PTHR43386:SF25">
    <property type="entry name" value="PEPTIDE ABC TRANSPORTER PERMEASE PROTEIN"/>
    <property type="match status" value="1"/>
</dbReference>
<feature type="transmembrane region" description="Helical" evidence="7">
    <location>
        <begin position="21"/>
        <end position="46"/>
    </location>
</feature>
<evidence type="ECO:0000313" key="9">
    <source>
        <dbReference type="EMBL" id="REF38066.1"/>
    </source>
</evidence>
<dbReference type="CDD" id="cd06261">
    <property type="entry name" value="TM_PBP2"/>
    <property type="match status" value="1"/>
</dbReference>
<evidence type="ECO:0000256" key="7">
    <source>
        <dbReference type="RuleBase" id="RU363032"/>
    </source>
</evidence>
<dbReference type="RefSeq" id="WP_115851419.1">
    <property type="nucleotide sequence ID" value="NZ_QTUC01000001.1"/>
</dbReference>
<sequence>MTAEIRASETRALRSVARPRVTLWNLRPGLLLAIGYLVLLAVAFVAPDLLAPGDPLAVDPQRSFQPPGGEHLLGTDDSGRDVYTRIVHGARLSLLTGLAATAIAATGGTVVGLIAGLGHRVLEGVIMRLLDITLAVPELLLALVVITLLGGGTSNAIWALGVGGIPYYARMVRAQVHLARRSTYVEAATTLGLTRLTVILRHVLPNSIRPLVVLATIGVGSMIGAGASLSFLGLGAEPPSPEWGAALSIGRNFIANAPWLVIVPAAALTLTVVSITVVGRELRRRSEGRTGR</sequence>
<dbReference type="InterPro" id="IPR050366">
    <property type="entry name" value="BP-dependent_transpt_permease"/>
</dbReference>
<dbReference type="GO" id="GO:0055085">
    <property type="term" value="P:transmembrane transport"/>
    <property type="evidence" value="ECO:0007669"/>
    <property type="project" value="InterPro"/>
</dbReference>
<keyword evidence="6 7" id="KW-0472">Membrane</keyword>
<evidence type="ECO:0000256" key="4">
    <source>
        <dbReference type="ARBA" id="ARBA00022692"/>
    </source>
</evidence>
<evidence type="ECO:0000259" key="8">
    <source>
        <dbReference type="PROSITE" id="PS50928"/>
    </source>
</evidence>
<reference evidence="9 10" key="1">
    <citation type="submission" date="2018-08" db="EMBL/GenBank/DDBJ databases">
        <title>Sequencing the genomes of 1000 actinobacteria strains.</title>
        <authorList>
            <person name="Klenk H.-P."/>
        </authorList>
    </citation>
    <scope>NUCLEOTIDE SEQUENCE [LARGE SCALE GENOMIC DNA]</scope>
    <source>
        <strain evidence="9 10">DSM 22891</strain>
    </source>
</reference>
<dbReference type="EMBL" id="QTUC01000001">
    <property type="protein sequence ID" value="REF38066.1"/>
    <property type="molecule type" value="Genomic_DNA"/>
</dbReference>
<protein>
    <submittedName>
        <fullName evidence="9">Peptide/nickel transport system permease protein</fullName>
    </submittedName>
</protein>
<proteinExistence type="inferred from homology"/>
<dbReference type="Proteomes" id="UP000256485">
    <property type="component" value="Unassembled WGS sequence"/>
</dbReference>
<comment type="subcellular location">
    <subcellularLocation>
        <location evidence="1 7">Cell membrane</location>
        <topology evidence="1 7">Multi-pass membrane protein</topology>
    </subcellularLocation>
</comment>
<dbReference type="PROSITE" id="PS50928">
    <property type="entry name" value="ABC_TM1"/>
    <property type="match status" value="1"/>
</dbReference>
<comment type="similarity">
    <text evidence="7">Belongs to the binding-protein-dependent transport system permease family.</text>
</comment>
<gene>
    <name evidence="9" type="ORF">DFJ64_3536</name>
</gene>